<protein>
    <submittedName>
        <fullName evidence="1">Membrane protein</fullName>
    </submittedName>
</protein>
<dbReference type="Proteomes" id="UP000028568">
    <property type="component" value="Segment"/>
</dbReference>
<accession>A0A075BES3</accession>
<dbReference type="GeneID" id="22276477"/>
<evidence type="ECO:0000313" key="1">
    <source>
        <dbReference type="EMBL" id="AFX93331.1"/>
    </source>
</evidence>
<sequence>MTKYKDILKLEFKDALAHFKRDRRYFHVYRIDRVLINGSIIYFDYYYLPSDDPNIVIKELDLQSFGKLRFEIDTKTSYGKVVTDNYMEIINDFLENYDIHSESETVRP</sequence>
<evidence type="ECO:0000313" key="2">
    <source>
        <dbReference type="Proteomes" id="UP000028568"/>
    </source>
</evidence>
<dbReference type="KEGG" id="vg:22276477"/>
<dbReference type="EMBL" id="KC012913">
    <property type="protein sequence ID" value="AFX93331.1"/>
    <property type="molecule type" value="Genomic_DNA"/>
</dbReference>
<dbReference type="RefSeq" id="YP_009098214.1">
    <property type="nucleotide sequence ID" value="NC_025417.1"/>
</dbReference>
<proteinExistence type="predicted"/>
<reference evidence="1 2" key="1">
    <citation type="journal article" date="2014" name="PLoS ONE">
        <title>Improving the Safety of Staphylococcus aureus Polyvalent Phages by Their Production on a Staphylococcus xylosus Strain.</title>
        <authorList>
            <person name="El Haddad L."/>
            <person name="Ben Abdallah N."/>
            <person name="Plante P.L."/>
            <person name="Dumaresq J."/>
            <person name="Katsarava R."/>
            <person name="Labrie S."/>
            <person name="Corbeil J."/>
            <person name="St-Gelais D."/>
            <person name="Moineau S."/>
        </authorList>
    </citation>
    <scope>NUCLEOTIDE SEQUENCE [LARGE SCALE GENOMIC DNA]</scope>
</reference>
<name>A0A075BES3_9CAUD</name>
<organism evidence="1 2">
    <name type="scientific">Staphylococcus phage Team1</name>
    <dbReference type="NCBI Taxonomy" id="1262512"/>
    <lineage>
        <taxon>Viruses</taxon>
        <taxon>Duplodnaviria</taxon>
        <taxon>Heunggongvirae</taxon>
        <taxon>Uroviricota</taxon>
        <taxon>Caudoviricetes</taxon>
        <taxon>Herelleviridae</taxon>
        <taxon>Twortvirinae</taxon>
        <taxon>Kayvirus</taxon>
        <taxon>Kayvirus G1</taxon>
    </lineage>
</organism>